<dbReference type="EMBL" id="PGXC01000044">
    <property type="protein sequence ID" value="PKK88503.1"/>
    <property type="molecule type" value="Genomic_DNA"/>
</dbReference>
<gene>
    <name evidence="1" type="ORF">CVV64_18540</name>
</gene>
<dbReference type="Proteomes" id="UP000233256">
    <property type="component" value="Unassembled WGS sequence"/>
</dbReference>
<dbReference type="SUPFAM" id="SSF51556">
    <property type="entry name" value="Metallo-dependent hydrolases"/>
    <property type="match status" value="1"/>
</dbReference>
<organism evidence="1 2">
    <name type="scientific">Candidatus Wallbacteria bacterium HGW-Wallbacteria-1</name>
    <dbReference type="NCBI Taxonomy" id="2013854"/>
    <lineage>
        <taxon>Bacteria</taxon>
        <taxon>Candidatus Walliibacteriota</taxon>
    </lineage>
</organism>
<evidence type="ECO:0000313" key="2">
    <source>
        <dbReference type="Proteomes" id="UP000233256"/>
    </source>
</evidence>
<dbReference type="PANTHER" id="PTHR47176:SF1">
    <property type="entry name" value="OS04G0577500 PROTEIN"/>
    <property type="match status" value="1"/>
</dbReference>
<evidence type="ECO:0000313" key="1">
    <source>
        <dbReference type="EMBL" id="PKK88503.1"/>
    </source>
</evidence>
<reference evidence="1 2" key="1">
    <citation type="journal article" date="2017" name="ISME J.">
        <title>Potential for microbial H2 and metal transformations associated with novel bacteria and archaea in deep terrestrial subsurface sediments.</title>
        <authorList>
            <person name="Hernsdorf A.W."/>
            <person name="Amano Y."/>
            <person name="Miyakawa K."/>
            <person name="Ise K."/>
            <person name="Suzuki Y."/>
            <person name="Anantharaman K."/>
            <person name="Probst A."/>
            <person name="Burstein D."/>
            <person name="Thomas B.C."/>
            <person name="Banfield J.F."/>
        </authorList>
    </citation>
    <scope>NUCLEOTIDE SEQUENCE [LARGE SCALE GENOMIC DNA]</scope>
    <source>
        <strain evidence="1">HGW-Wallbacteria-1</strain>
    </source>
</reference>
<name>A0A2N1PJI6_9BACT</name>
<dbReference type="PANTHER" id="PTHR47176">
    <property type="entry name" value="OSJNBA0020J04.13 PROTEIN"/>
    <property type="match status" value="1"/>
</dbReference>
<accession>A0A2N1PJI6</accession>
<proteinExistence type="predicted"/>
<comment type="caution">
    <text evidence="1">The sequence shown here is derived from an EMBL/GenBank/DDBJ whole genome shotgun (WGS) entry which is preliminary data.</text>
</comment>
<dbReference type="Pfam" id="PF01026">
    <property type="entry name" value="TatD_DNase"/>
    <property type="match status" value="1"/>
</dbReference>
<dbReference type="AlphaFoldDB" id="A0A2N1PJI6"/>
<dbReference type="InterPro" id="IPR001130">
    <property type="entry name" value="TatD-like"/>
</dbReference>
<protein>
    <submittedName>
        <fullName evidence="1">Uncharacterized protein</fullName>
    </submittedName>
</protein>
<dbReference type="InterPro" id="IPR032466">
    <property type="entry name" value="Metal_Hydrolase"/>
</dbReference>
<sequence>MITADAHNHSHLSVSLRDCLEHASETKVELSLVNSCGPADWAVLRDFAKCSRNCEVVPFFGIHPWHTGQGDSWRRELELLHETIKNALKQSLKCGIGETGIHNTGNRKHSPGNLSRNNSGTVQNLDIQTEVFRFHVQLSARYNLPMSIHCVRGWEILLRELTEIRAARFMIHGFRGSWNIMQRVLRLNGWLSFGKDLVDKRESIRNAASDALTAAPRERVLIESDWESGENGSYSDLFTAVLSRSAELRGMTLNDAAELNLVNCRTFTESGEASHVRKNY</sequence>
<dbReference type="Gene3D" id="3.20.20.140">
    <property type="entry name" value="Metal-dependent hydrolases"/>
    <property type="match status" value="1"/>
</dbReference>
<dbReference type="GO" id="GO:0016788">
    <property type="term" value="F:hydrolase activity, acting on ester bonds"/>
    <property type="evidence" value="ECO:0007669"/>
    <property type="project" value="InterPro"/>
</dbReference>